<dbReference type="EMBL" id="QVTE01000070">
    <property type="protein sequence ID" value="RFU62794.1"/>
    <property type="molecule type" value="Genomic_DNA"/>
</dbReference>
<dbReference type="Proteomes" id="UP000264541">
    <property type="component" value="Unassembled WGS sequence"/>
</dbReference>
<gene>
    <name evidence="3" type="ORF">D0469_20180</name>
</gene>
<dbReference type="SUPFAM" id="SSF52096">
    <property type="entry name" value="ClpP/crotonase"/>
    <property type="match status" value="1"/>
</dbReference>
<proteinExistence type="inferred from homology"/>
<evidence type="ECO:0000313" key="3">
    <source>
        <dbReference type="EMBL" id="RFU62794.1"/>
    </source>
</evidence>
<sequence>MENKHIIFEHHSEEVAVLRINRPEYLNSFSHEMIIDWYNALLEFKEDNRLKVLILTGTGKAFSAGGDIKALSSGDGFIGEAKEDLWSNAVKRKASLWENIQKIPMLLEEIDKPVIACINGDAIGAGLDMALMCDMRFCASQARLGEGYIHLGLVPGDGGSYFLPKIVGVSKALELLWTGERINAQAAMDLGLVDYVYPAEELFEKTVEFANVLCEKPQNALKMIKRLVKNHDKISLRNHLDMVSSHMAVVTDTHEYIELLKQMKSSKKPE</sequence>
<dbReference type="Gene3D" id="3.90.226.10">
    <property type="entry name" value="2-enoyl-CoA Hydratase, Chain A, domain 1"/>
    <property type="match status" value="1"/>
</dbReference>
<dbReference type="InterPro" id="IPR029045">
    <property type="entry name" value="ClpP/crotonase-like_dom_sf"/>
</dbReference>
<reference evidence="3 4" key="1">
    <citation type="submission" date="2018-08" db="EMBL/GenBank/DDBJ databases">
        <title>Bacillus chawlae sp. nov., Bacillus glennii sp. nov., and Bacillus saganii sp. nov. Isolated from the Vehicle Assembly Building at Kennedy Space Center where the Viking Spacecraft were Assembled.</title>
        <authorList>
            <person name="Seuylemezian A."/>
            <person name="Vaishampayan P."/>
        </authorList>
    </citation>
    <scope>NUCLEOTIDE SEQUENCE [LARGE SCALE GENOMIC DNA]</scope>
    <source>
        <strain evidence="3 4">V47-23a</strain>
    </source>
</reference>
<dbReference type="PROSITE" id="PS00166">
    <property type="entry name" value="ENOYL_COA_HYDRATASE"/>
    <property type="match status" value="1"/>
</dbReference>
<dbReference type="GO" id="GO:0003824">
    <property type="term" value="F:catalytic activity"/>
    <property type="evidence" value="ECO:0007669"/>
    <property type="project" value="InterPro"/>
</dbReference>
<dbReference type="Pfam" id="PF00378">
    <property type="entry name" value="ECH_1"/>
    <property type="match status" value="1"/>
</dbReference>
<dbReference type="PANTHER" id="PTHR43802:SF1">
    <property type="entry name" value="IP11341P-RELATED"/>
    <property type="match status" value="1"/>
</dbReference>
<dbReference type="PANTHER" id="PTHR43802">
    <property type="entry name" value="ENOYL-COA HYDRATASE"/>
    <property type="match status" value="1"/>
</dbReference>
<organism evidence="3 4">
    <name type="scientific">Peribacillus saganii</name>
    <dbReference type="NCBI Taxonomy" id="2303992"/>
    <lineage>
        <taxon>Bacteria</taxon>
        <taxon>Bacillati</taxon>
        <taxon>Bacillota</taxon>
        <taxon>Bacilli</taxon>
        <taxon>Bacillales</taxon>
        <taxon>Bacillaceae</taxon>
        <taxon>Peribacillus</taxon>
    </lineage>
</organism>
<dbReference type="InterPro" id="IPR001753">
    <property type="entry name" value="Enoyl-CoA_hydra/iso"/>
</dbReference>
<dbReference type="CDD" id="cd06558">
    <property type="entry name" value="crotonase-like"/>
    <property type="match status" value="1"/>
</dbReference>
<accession>A0A372LCI3</accession>
<evidence type="ECO:0000313" key="4">
    <source>
        <dbReference type="Proteomes" id="UP000264541"/>
    </source>
</evidence>
<protein>
    <submittedName>
        <fullName evidence="3">Enoyl-CoA hydratase</fullName>
    </submittedName>
</protein>
<comment type="caution">
    <text evidence="3">The sequence shown here is derived from an EMBL/GenBank/DDBJ whole genome shotgun (WGS) entry which is preliminary data.</text>
</comment>
<dbReference type="InterPro" id="IPR018376">
    <property type="entry name" value="Enoyl-CoA_hyd/isom_CS"/>
</dbReference>
<evidence type="ECO:0000256" key="2">
    <source>
        <dbReference type="RuleBase" id="RU003707"/>
    </source>
</evidence>
<dbReference type="OrthoDB" id="9775794at2"/>
<keyword evidence="4" id="KW-1185">Reference proteome</keyword>
<dbReference type="AlphaFoldDB" id="A0A372LCI3"/>
<evidence type="ECO:0000256" key="1">
    <source>
        <dbReference type="ARBA" id="ARBA00005254"/>
    </source>
</evidence>
<comment type="similarity">
    <text evidence="1 2">Belongs to the enoyl-CoA hydratase/isomerase family.</text>
</comment>
<dbReference type="RefSeq" id="WP_117328516.1">
    <property type="nucleotide sequence ID" value="NZ_QVTE01000070.1"/>
</dbReference>
<name>A0A372LCI3_9BACI</name>